<sequence>MKNKTYSAVRNGILNCTPDGVKCKLYCKGKNCKYCNSNDWSENETAIKGIYSNWITKKILGMARPTEKAIKKFNIIEQFKSNNIRTIVNLQTINEHSHCGPMLHQSGFTYDPEQFMKSGIYYYNFPIPDYEICAIKFIRCIMKVIHFSLSEGNVAIHCHAGLGRTGTIIAAYFIWHDKLNYDKAIEIVRQNRPRSIQSKMQVEFLKNFDNYCHKYGVLLPKIKKKSFSWLIENQKLSLPTPQCHQYGHILKSVHEICKRLLKEIFKTNYTFNKVDNDNCYCIIGKLKVNWFPAFTVHGKSVIRYIVNLLETIHLISDDNETKEILKKAQKSNIITFDKDIYLYNIKELLIILEAQMQLIETPIAMKDELISVFSCNGSMQLNYIKTHDSNNSWICFVQYLCQVFSVIMGEYYDNFVKILTRWLFGNEDEDIKFVLFKYMRDLFASHLDDQQRIKNINDGIITEV</sequence>
<dbReference type="InterPro" id="IPR050561">
    <property type="entry name" value="PTP"/>
</dbReference>
<dbReference type="InterPro" id="IPR029021">
    <property type="entry name" value="Prot-tyrosine_phosphatase-like"/>
</dbReference>
<feature type="domain" description="Tyrosine specific protein phosphatases" evidence="3">
    <location>
        <begin position="135"/>
        <end position="203"/>
    </location>
</feature>
<dbReference type="GO" id="GO:0016787">
    <property type="term" value="F:hydrolase activity"/>
    <property type="evidence" value="ECO:0007669"/>
    <property type="project" value="UniProtKB-KW"/>
</dbReference>
<organism evidence="4 5">
    <name type="scientific">Strongyloides papillosus</name>
    <name type="common">Intestinal threadworm</name>
    <dbReference type="NCBI Taxonomy" id="174720"/>
    <lineage>
        <taxon>Eukaryota</taxon>
        <taxon>Metazoa</taxon>
        <taxon>Ecdysozoa</taxon>
        <taxon>Nematoda</taxon>
        <taxon>Chromadorea</taxon>
        <taxon>Rhabditida</taxon>
        <taxon>Tylenchina</taxon>
        <taxon>Panagrolaimomorpha</taxon>
        <taxon>Strongyloidoidea</taxon>
        <taxon>Strongyloididae</taxon>
        <taxon>Strongyloides</taxon>
    </lineage>
</organism>
<dbReference type="SMART" id="SM00195">
    <property type="entry name" value="DSPc"/>
    <property type="match status" value="1"/>
</dbReference>
<evidence type="ECO:0000259" key="2">
    <source>
        <dbReference type="PROSITE" id="PS50054"/>
    </source>
</evidence>
<protein>
    <submittedName>
        <fullName evidence="5">TYR_PHOSPHATASE_2 domain-containing protein</fullName>
    </submittedName>
</protein>
<reference evidence="5" key="1">
    <citation type="submission" date="2017-02" db="UniProtKB">
        <authorList>
            <consortium name="WormBaseParasite"/>
        </authorList>
    </citation>
    <scope>IDENTIFICATION</scope>
</reference>
<dbReference type="Gene3D" id="3.90.190.10">
    <property type="entry name" value="Protein tyrosine phosphatase superfamily"/>
    <property type="match status" value="1"/>
</dbReference>
<dbReference type="InterPro" id="IPR000387">
    <property type="entry name" value="Tyr_Pase_dom"/>
</dbReference>
<dbReference type="InterPro" id="IPR016130">
    <property type="entry name" value="Tyr_Pase_AS"/>
</dbReference>
<keyword evidence="4" id="KW-1185">Reference proteome</keyword>
<evidence type="ECO:0000259" key="3">
    <source>
        <dbReference type="PROSITE" id="PS50056"/>
    </source>
</evidence>
<accession>A0A0N5BZG4</accession>
<dbReference type="InterPro" id="IPR020422">
    <property type="entry name" value="TYR_PHOSPHATASE_DUAL_dom"/>
</dbReference>
<dbReference type="AlphaFoldDB" id="A0A0N5BZG4"/>
<dbReference type="STRING" id="174720.A0A0N5BZG4"/>
<dbReference type="SMART" id="SM00404">
    <property type="entry name" value="PTPc_motif"/>
    <property type="match status" value="1"/>
</dbReference>
<dbReference type="Proteomes" id="UP000046392">
    <property type="component" value="Unplaced"/>
</dbReference>
<dbReference type="WBParaSite" id="SPAL_0001115400.1">
    <property type="protein sequence ID" value="SPAL_0001115400.1"/>
    <property type="gene ID" value="SPAL_0001115400"/>
</dbReference>
<proteinExistence type="predicted"/>
<dbReference type="PROSITE" id="PS50056">
    <property type="entry name" value="TYR_PHOSPHATASE_2"/>
    <property type="match status" value="1"/>
</dbReference>
<keyword evidence="1" id="KW-0378">Hydrolase</keyword>
<dbReference type="PANTHER" id="PTHR23339">
    <property type="entry name" value="TYROSINE SPECIFIC PROTEIN PHOSPHATASE AND DUAL SPECIFICITY PROTEIN PHOSPHATASE"/>
    <property type="match status" value="1"/>
</dbReference>
<dbReference type="SUPFAM" id="SSF52799">
    <property type="entry name" value="(Phosphotyrosine protein) phosphatases II"/>
    <property type="match status" value="1"/>
</dbReference>
<dbReference type="PROSITE" id="PS00383">
    <property type="entry name" value="TYR_PHOSPHATASE_1"/>
    <property type="match status" value="1"/>
</dbReference>
<evidence type="ECO:0000313" key="5">
    <source>
        <dbReference type="WBParaSite" id="SPAL_0001115400.1"/>
    </source>
</evidence>
<feature type="domain" description="Tyrosine-protein phosphatase" evidence="2">
    <location>
        <begin position="50"/>
        <end position="217"/>
    </location>
</feature>
<evidence type="ECO:0000313" key="4">
    <source>
        <dbReference type="Proteomes" id="UP000046392"/>
    </source>
</evidence>
<dbReference type="FunFam" id="3.90.190.10:FF:000157">
    <property type="entry name" value="Protein-tyrosine phosphatase"/>
    <property type="match status" value="1"/>
</dbReference>
<dbReference type="InterPro" id="IPR003595">
    <property type="entry name" value="Tyr_Pase_cat"/>
</dbReference>
<name>A0A0N5BZG4_STREA</name>
<dbReference type="Pfam" id="PF22785">
    <property type="entry name" value="Tc-R-P"/>
    <property type="match status" value="1"/>
</dbReference>
<evidence type="ECO:0000256" key="1">
    <source>
        <dbReference type="ARBA" id="ARBA00022801"/>
    </source>
</evidence>
<dbReference type="PROSITE" id="PS50054">
    <property type="entry name" value="TYR_PHOSPHATASE_DUAL"/>
    <property type="match status" value="1"/>
</dbReference>